<evidence type="ECO:0000313" key="2">
    <source>
        <dbReference type="Proteomes" id="UP000029108"/>
    </source>
</evidence>
<comment type="caution">
    <text evidence="1">The sequence shown here is derived from an EMBL/GenBank/DDBJ whole genome shotgun (WGS) entry which is preliminary data.</text>
</comment>
<sequence length="52" mass="5703">MNTIGIPIRSLCSIAGCGHEAEEYGMCGEHFTSALVHGAFQYHHTNARPLHH</sequence>
<name>A0A086ZNF4_9BIFI</name>
<dbReference type="eggNOG" id="ENOG5031Y5Q">
    <property type="taxonomic scope" value="Bacteria"/>
</dbReference>
<protein>
    <submittedName>
        <fullName evidence="1">Uncharacterized protein</fullName>
    </submittedName>
</protein>
<accession>A0A086ZNF4</accession>
<keyword evidence="2" id="KW-1185">Reference proteome</keyword>
<reference evidence="1 2" key="1">
    <citation type="submission" date="2014-03" db="EMBL/GenBank/DDBJ databases">
        <title>Genomics of Bifidobacteria.</title>
        <authorList>
            <person name="Ventura M."/>
            <person name="Milani C."/>
            <person name="Lugli G.A."/>
        </authorList>
    </citation>
    <scope>NUCLEOTIDE SEQUENCE [LARGE SCALE GENOMIC DNA]</scope>
    <source>
        <strain evidence="1 2">DSM 23969</strain>
    </source>
</reference>
<evidence type="ECO:0000313" key="1">
    <source>
        <dbReference type="EMBL" id="KFI48054.1"/>
    </source>
</evidence>
<dbReference type="Proteomes" id="UP000029108">
    <property type="component" value="Unassembled WGS sequence"/>
</dbReference>
<dbReference type="AlphaFoldDB" id="A0A086ZNF4"/>
<dbReference type="EMBL" id="JGYN01000030">
    <property type="protein sequence ID" value="KFI48054.1"/>
    <property type="molecule type" value="Genomic_DNA"/>
</dbReference>
<proteinExistence type="predicted"/>
<gene>
    <name evidence="1" type="ORF">BBIA_0188</name>
</gene>
<organism evidence="1 2">
    <name type="scientific">Bifidobacterium biavatii DSM 23969</name>
    <dbReference type="NCBI Taxonomy" id="1437608"/>
    <lineage>
        <taxon>Bacteria</taxon>
        <taxon>Bacillati</taxon>
        <taxon>Actinomycetota</taxon>
        <taxon>Actinomycetes</taxon>
        <taxon>Bifidobacteriales</taxon>
        <taxon>Bifidobacteriaceae</taxon>
        <taxon>Bifidobacterium</taxon>
    </lineage>
</organism>